<feature type="transmembrane region" description="Helical" evidence="5">
    <location>
        <begin position="52"/>
        <end position="80"/>
    </location>
</feature>
<evidence type="ECO:0000256" key="4">
    <source>
        <dbReference type="ARBA" id="ARBA00023136"/>
    </source>
</evidence>
<feature type="transmembrane region" description="Helical" evidence="5">
    <location>
        <begin position="87"/>
        <end position="106"/>
    </location>
</feature>
<protein>
    <recommendedName>
        <fullName evidence="6">G-protein coupled receptors family 1 profile domain-containing protein</fullName>
    </recommendedName>
</protein>
<accession>A0A673MQI0</accession>
<evidence type="ECO:0000256" key="2">
    <source>
        <dbReference type="ARBA" id="ARBA00022692"/>
    </source>
</evidence>
<keyword evidence="4 5" id="KW-0472">Membrane</keyword>
<dbReference type="PANTHER" id="PTHR26451:SF1002">
    <property type="entry name" value="G-PROTEIN COUPLED RECEPTOR 148-RELATED"/>
    <property type="match status" value="1"/>
</dbReference>
<dbReference type="PANTHER" id="PTHR26451">
    <property type="entry name" value="G_PROTEIN_RECEP_F1_2 DOMAIN-CONTAINING PROTEIN"/>
    <property type="match status" value="1"/>
</dbReference>
<feature type="transmembrane region" description="Helical" evidence="5">
    <location>
        <begin position="126"/>
        <end position="148"/>
    </location>
</feature>
<dbReference type="PROSITE" id="PS50262">
    <property type="entry name" value="G_PROTEIN_RECEP_F1_2"/>
    <property type="match status" value="1"/>
</dbReference>
<dbReference type="Proteomes" id="UP000472270">
    <property type="component" value="Unassembled WGS sequence"/>
</dbReference>
<sequence>MKLKIVFCSVGTTYHVIMICVFIRDNSYYYQYNKQAHYLHGFFQLRKRMNLFVIPTVLLTSVTLLVNPILSLCILCFPLLRQENRYLLLANMLFTDMLFLAINLAMVSCNSMGLYMPHWLCEFMKLSMVMTYSTSVLTITLMVVDTYVAVRWPLRYKEILPPSRARKIIMSLWVMAAVCPVSLLVMFEVVMGKDKQSRPVCLVLIALHSLEQKMKVGIHFYFIIVVSLCTALIVYCYIHLYIITKTSGIWRSRYSRARMTLLAHTLLLMMYFVPALVFAVELALLKRTLDDVGVWINLVNMCVLMLLPRCCTPYLYILRYREIYKTFQHVLWKKRHQSQRSAA</sequence>
<dbReference type="SUPFAM" id="SSF81321">
    <property type="entry name" value="Family A G protein-coupled receptor-like"/>
    <property type="match status" value="1"/>
</dbReference>
<evidence type="ECO:0000256" key="1">
    <source>
        <dbReference type="ARBA" id="ARBA00004370"/>
    </source>
</evidence>
<evidence type="ECO:0000313" key="8">
    <source>
        <dbReference type="Proteomes" id="UP000472270"/>
    </source>
</evidence>
<dbReference type="GO" id="GO:0004984">
    <property type="term" value="F:olfactory receptor activity"/>
    <property type="evidence" value="ECO:0007669"/>
    <property type="project" value="TreeGrafter"/>
</dbReference>
<reference evidence="7" key="1">
    <citation type="submission" date="2025-08" db="UniProtKB">
        <authorList>
            <consortium name="Ensembl"/>
        </authorList>
    </citation>
    <scope>IDENTIFICATION</scope>
</reference>
<dbReference type="GO" id="GO:0005549">
    <property type="term" value="F:odorant binding"/>
    <property type="evidence" value="ECO:0007669"/>
    <property type="project" value="TreeGrafter"/>
</dbReference>
<dbReference type="GO" id="GO:0004930">
    <property type="term" value="F:G protein-coupled receptor activity"/>
    <property type="evidence" value="ECO:0007669"/>
    <property type="project" value="InterPro"/>
</dbReference>
<evidence type="ECO:0000256" key="3">
    <source>
        <dbReference type="ARBA" id="ARBA00022989"/>
    </source>
</evidence>
<feature type="transmembrane region" description="Helical" evidence="5">
    <location>
        <begin position="292"/>
        <end position="317"/>
    </location>
</feature>
<keyword evidence="2 5" id="KW-0812">Transmembrane</keyword>
<name>A0A673MQI0_9TELE</name>
<dbReference type="Pfam" id="PF00001">
    <property type="entry name" value="7tm_1"/>
    <property type="match status" value="1"/>
</dbReference>
<evidence type="ECO:0000259" key="6">
    <source>
        <dbReference type="PROSITE" id="PS50262"/>
    </source>
</evidence>
<organism evidence="7 8">
    <name type="scientific">Sinocyclocheilus rhinocerous</name>
    <dbReference type="NCBI Taxonomy" id="307959"/>
    <lineage>
        <taxon>Eukaryota</taxon>
        <taxon>Metazoa</taxon>
        <taxon>Chordata</taxon>
        <taxon>Craniata</taxon>
        <taxon>Vertebrata</taxon>
        <taxon>Euteleostomi</taxon>
        <taxon>Actinopterygii</taxon>
        <taxon>Neopterygii</taxon>
        <taxon>Teleostei</taxon>
        <taxon>Ostariophysi</taxon>
        <taxon>Cypriniformes</taxon>
        <taxon>Cyprinidae</taxon>
        <taxon>Cyprininae</taxon>
        <taxon>Sinocyclocheilus</taxon>
    </lineage>
</organism>
<dbReference type="GO" id="GO:0016020">
    <property type="term" value="C:membrane"/>
    <property type="evidence" value="ECO:0007669"/>
    <property type="project" value="UniProtKB-SubCell"/>
</dbReference>
<feature type="transmembrane region" description="Helical" evidence="5">
    <location>
        <begin position="218"/>
        <end position="240"/>
    </location>
</feature>
<dbReference type="Ensembl" id="ENSSRHT00000094484.1">
    <property type="protein sequence ID" value="ENSSRHP00000092001.1"/>
    <property type="gene ID" value="ENSSRHG00000045383.1"/>
</dbReference>
<dbReference type="InterPro" id="IPR000276">
    <property type="entry name" value="GPCR_Rhodpsn"/>
</dbReference>
<dbReference type="CDD" id="cd00637">
    <property type="entry name" value="7tm_classA_rhodopsin-like"/>
    <property type="match status" value="1"/>
</dbReference>
<dbReference type="InterPro" id="IPR052921">
    <property type="entry name" value="GPCR1_Superfamily_Member"/>
</dbReference>
<feature type="transmembrane region" description="Helical" evidence="5">
    <location>
        <begin position="5"/>
        <end position="24"/>
    </location>
</feature>
<dbReference type="Gene3D" id="1.20.1070.10">
    <property type="entry name" value="Rhodopsin 7-helix transmembrane proteins"/>
    <property type="match status" value="1"/>
</dbReference>
<feature type="transmembrane region" description="Helical" evidence="5">
    <location>
        <begin position="261"/>
        <end position="280"/>
    </location>
</feature>
<reference evidence="7" key="2">
    <citation type="submission" date="2025-09" db="UniProtKB">
        <authorList>
            <consortium name="Ensembl"/>
        </authorList>
    </citation>
    <scope>IDENTIFICATION</scope>
</reference>
<dbReference type="PRINTS" id="PR00237">
    <property type="entry name" value="GPCRRHODOPSN"/>
</dbReference>
<keyword evidence="3 5" id="KW-1133">Transmembrane helix</keyword>
<proteinExistence type="predicted"/>
<dbReference type="AlphaFoldDB" id="A0A673MQI0"/>
<feature type="domain" description="G-protein coupled receptors family 1 profile" evidence="6">
    <location>
        <begin position="49"/>
        <end position="316"/>
    </location>
</feature>
<evidence type="ECO:0000256" key="5">
    <source>
        <dbReference type="SAM" id="Phobius"/>
    </source>
</evidence>
<keyword evidence="8" id="KW-1185">Reference proteome</keyword>
<comment type="subcellular location">
    <subcellularLocation>
        <location evidence="1">Membrane</location>
    </subcellularLocation>
</comment>
<feature type="transmembrane region" description="Helical" evidence="5">
    <location>
        <begin position="168"/>
        <end position="187"/>
    </location>
</feature>
<evidence type="ECO:0000313" key="7">
    <source>
        <dbReference type="Ensembl" id="ENSSRHP00000092001.1"/>
    </source>
</evidence>
<dbReference type="InterPro" id="IPR017452">
    <property type="entry name" value="GPCR_Rhodpsn_7TM"/>
</dbReference>